<accession>A0ABD3FWX5</accession>
<comment type="caution">
    <text evidence="3">The sequence shown here is derived from an EMBL/GenBank/DDBJ whole genome shotgun (WGS) entry which is preliminary data.</text>
</comment>
<feature type="compositionally biased region" description="Low complexity" evidence="2">
    <location>
        <begin position="69"/>
        <end position="84"/>
    </location>
</feature>
<dbReference type="Proteomes" id="UP001632037">
    <property type="component" value="Unassembled WGS sequence"/>
</dbReference>
<dbReference type="EMBL" id="JBIMZQ010000006">
    <property type="protein sequence ID" value="KAL3670887.1"/>
    <property type="molecule type" value="Genomic_DNA"/>
</dbReference>
<keyword evidence="4" id="KW-1185">Reference proteome</keyword>
<proteinExistence type="predicted"/>
<evidence type="ECO:0008006" key="5">
    <source>
        <dbReference type="Google" id="ProtNLM"/>
    </source>
</evidence>
<sequence length="228" mass="25277">MITALPSDNNELVSLFTHDGTPRLSSRLDSGFTSSESMSLTSTELSDDSSLTNDDLVVLSDLFGFTNGSTTSSSKAKRATPTASRGRKRPRTTTVVADDGSVLPKSQQQRQKLEIEFLKKQIVELQATVEDLQTRKLERERKTIEKLVEDEECDDSAALNQWVGVAKSQISAVQQLEEQNEKLRVTVADHLGQLKQLEQIARTRYLTNAIPEPMQLTGHSTPYYSASC</sequence>
<evidence type="ECO:0000256" key="1">
    <source>
        <dbReference type="SAM" id="Coils"/>
    </source>
</evidence>
<feature type="coiled-coil region" evidence="1">
    <location>
        <begin position="108"/>
        <end position="200"/>
    </location>
</feature>
<evidence type="ECO:0000256" key="2">
    <source>
        <dbReference type="SAM" id="MobiDB-lite"/>
    </source>
</evidence>
<reference evidence="3 4" key="1">
    <citation type="submission" date="2024-09" db="EMBL/GenBank/DDBJ databases">
        <title>Genome sequencing and assembly of Phytophthora oleae, isolate VK10A, causative agent of rot of olive drupes.</title>
        <authorList>
            <person name="Conti Taguali S."/>
            <person name="Riolo M."/>
            <person name="La Spada F."/>
            <person name="Cacciola S.O."/>
            <person name="Dionisio G."/>
        </authorList>
    </citation>
    <scope>NUCLEOTIDE SEQUENCE [LARGE SCALE GENOMIC DNA]</scope>
    <source>
        <strain evidence="3 4">VK10A</strain>
    </source>
</reference>
<name>A0ABD3FWX5_9STRA</name>
<organism evidence="3 4">
    <name type="scientific">Phytophthora oleae</name>
    <dbReference type="NCBI Taxonomy" id="2107226"/>
    <lineage>
        <taxon>Eukaryota</taxon>
        <taxon>Sar</taxon>
        <taxon>Stramenopiles</taxon>
        <taxon>Oomycota</taxon>
        <taxon>Peronosporomycetes</taxon>
        <taxon>Peronosporales</taxon>
        <taxon>Peronosporaceae</taxon>
        <taxon>Phytophthora</taxon>
    </lineage>
</organism>
<evidence type="ECO:0000313" key="3">
    <source>
        <dbReference type="EMBL" id="KAL3670887.1"/>
    </source>
</evidence>
<gene>
    <name evidence="3" type="ORF">V7S43_004072</name>
</gene>
<keyword evidence="1" id="KW-0175">Coiled coil</keyword>
<protein>
    <recommendedName>
        <fullName evidence="5">BMERB domain-containing protein</fullName>
    </recommendedName>
</protein>
<feature type="region of interest" description="Disordered" evidence="2">
    <location>
        <begin position="69"/>
        <end position="94"/>
    </location>
</feature>
<dbReference type="AlphaFoldDB" id="A0ABD3FWX5"/>
<evidence type="ECO:0000313" key="4">
    <source>
        <dbReference type="Proteomes" id="UP001632037"/>
    </source>
</evidence>